<feature type="signal peptide" evidence="2">
    <location>
        <begin position="1"/>
        <end position="33"/>
    </location>
</feature>
<dbReference type="Gene3D" id="2.40.160.10">
    <property type="entry name" value="Porin"/>
    <property type="match status" value="1"/>
</dbReference>
<dbReference type="InterPro" id="IPR023614">
    <property type="entry name" value="Porin_dom_sf"/>
</dbReference>
<reference evidence="3" key="2">
    <citation type="submission" date="2023-04" db="EMBL/GenBank/DDBJ databases">
        <authorList>
            <person name="Sun J.-Q."/>
        </authorList>
    </citation>
    <scope>NUCLEOTIDE SEQUENCE</scope>
    <source>
        <strain evidence="3">CC-YY355</strain>
    </source>
</reference>
<evidence type="ECO:0000256" key="1">
    <source>
        <dbReference type="SAM" id="MobiDB-lite"/>
    </source>
</evidence>
<dbReference type="InterPro" id="IPR010870">
    <property type="entry name" value="Porin_O/P"/>
</dbReference>
<proteinExistence type="predicted"/>
<gene>
    <name evidence="3" type="ORF">QF205_12540</name>
</gene>
<dbReference type="Pfam" id="PF07396">
    <property type="entry name" value="Porin_O_P"/>
    <property type="match status" value="1"/>
</dbReference>
<evidence type="ECO:0000313" key="3">
    <source>
        <dbReference type="EMBL" id="MDH7453887.1"/>
    </source>
</evidence>
<protein>
    <submittedName>
        <fullName evidence="3">Porin</fullName>
    </submittedName>
</protein>
<dbReference type="EMBL" id="JARYGX010000023">
    <property type="protein sequence ID" value="MDH7453887.1"/>
    <property type="molecule type" value="Genomic_DNA"/>
</dbReference>
<sequence length="489" mass="52282">MRLFEPPFPPLPLRPRRIALALGLSLLATAAAAQDTAPTPEQIAERLRIVERRLGIAPVEGAVQDPLAELDRRLRAIEQGLDERDRQATAVAPTPAEKPAGPEITLAADKGASIRSADGRTQLKLGVLAQADGRFYVDDNALTQNDTFLWRTLRPTLEGTWGDWIGFRLTPEFAGDSASIVDAWIDLKFSPAATLRVGKTTLPVGLERLQSSASLGFAERGLPSEIAPNRDIGVQLQGTGANAKLGYVLGVYNGAVDGRDAPGTNPDDEFEVAGRLFFEPWKGSDSALAGLGFGVGASTGDKQGGGNSFLPRYRTPGQATFFGYRASAAADGTHARWSPQAYWYAGPVGLLGEYIRSSQDVVDTASGARAALDNSAWQVLGSWVLTGEKAAYRGVKPNRPFSPGQGGWGAFELTGRYGRLDIDDAAFPLYADPSSAAARITAWTIGLNWYLTGSLKLVANYAQADFEGGAADGDRPDEKTFFTRAQFSF</sequence>
<feature type="chain" id="PRO_5047216837" evidence="2">
    <location>
        <begin position="34"/>
        <end position="489"/>
    </location>
</feature>
<dbReference type="Proteomes" id="UP001160550">
    <property type="component" value="Unassembled WGS sequence"/>
</dbReference>
<organism evidence="3 4">
    <name type="scientific">Luteimonas composti</name>
    <dbReference type="NCBI Taxonomy" id="398257"/>
    <lineage>
        <taxon>Bacteria</taxon>
        <taxon>Pseudomonadati</taxon>
        <taxon>Pseudomonadota</taxon>
        <taxon>Gammaproteobacteria</taxon>
        <taxon>Lysobacterales</taxon>
        <taxon>Lysobacteraceae</taxon>
        <taxon>Luteimonas</taxon>
    </lineage>
</organism>
<dbReference type="SUPFAM" id="SSF56935">
    <property type="entry name" value="Porins"/>
    <property type="match status" value="1"/>
</dbReference>
<comment type="caution">
    <text evidence="3">The sequence shown here is derived from an EMBL/GenBank/DDBJ whole genome shotgun (WGS) entry which is preliminary data.</text>
</comment>
<accession>A0ABT6MTD3</accession>
<reference evidence="3" key="1">
    <citation type="journal article" date="2007" name="Int. J. Syst. Evol. Microbiol.">
        <title>Luteimonas composti sp. nov., a moderately thermophilic bacterium isolated from food waste.</title>
        <authorList>
            <person name="Young C.C."/>
            <person name="Kampfer P."/>
            <person name="Chen W.M."/>
            <person name="Yen W.S."/>
            <person name="Arun A.B."/>
            <person name="Lai W.A."/>
            <person name="Shen F.T."/>
            <person name="Rekha P.D."/>
            <person name="Lin K.Y."/>
            <person name="Chou J.H."/>
        </authorList>
    </citation>
    <scope>NUCLEOTIDE SEQUENCE</scope>
    <source>
        <strain evidence="3">CC-YY355</strain>
    </source>
</reference>
<name>A0ABT6MTD3_9GAMM</name>
<evidence type="ECO:0000256" key="2">
    <source>
        <dbReference type="SAM" id="SignalP"/>
    </source>
</evidence>
<keyword evidence="4" id="KW-1185">Reference proteome</keyword>
<dbReference type="RefSeq" id="WP_280943095.1">
    <property type="nucleotide sequence ID" value="NZ_JARYGX010000023.1"/>
</dbReference>
<feature type="region of interest" description="Disordered" evidence="1">
    <location>
        <begin position="83"/>
        <end position="103"/>
    </location>
</feature>
<evidence type="ECO:0000313" key="4">
    <source>
        <dbReference type="Proteomes" id="UP001160550"/>
    </source>
</evidence>
<keyword evidence="2" id="KW-0732">Signal</keyword>